<dbReference type="InterPro" id="IPR041844">
    <property type="entry name" value="Plantacyanin"/>
</dbReference>
<reference evidence="7" key="1">
    <citation type="submission" date="2020-01" db="EMBL/GenBank/DDBJ databases">
        <title>Genome sequence of Kobresia littledalei, the first chromosome-level genome in the family Cyperaceae.</title>
        <authorList>
            <person name="Qu G."/>
        </authorList>
    </citation>
    <scope>NUCLEOTIDE SEQUENCE</scope>
    <source>
        <strain evidence="7">C.B.Clarke</strain>
        <tissue evidence="7">Leaf</tissue>
    </source>
</reference>
<evidence type="ECO:0000256" key="5">
    <source>
        <dbReference type="SAM" id="SignalP"/>
    </source>
</evidence>
<feature type="domain" description="Phytocyanin" evidence="6">
    <location>
        <begin position="32"/>
        <end position="127"/>
    </location>
</feature>
<dbReference type="FunFam" id="2.60.40.420:FF:000013">
    <property type="entry name" value="basic blue protein-like"/>
    <property type="match status" value="1"/>
</dbReference>
<dbReference type="OrthoDB" id="2011645at2759"/>
<proteinExistence type="predicted"/>
<dbReference type="AlphaFoldDB" id="A0A833QSF1"/>
<dbReference type="Pfam" id="PF02298">
    <property type="entry name" value="Cu_bind_like"/>
    <property type="match status" value="1"/>
</dbReference>
<sequence>MAMGRGSANKVTMALGLVFLCFILGSEVVESAVYTVGDSGGWGFNSGSWSKSRRFKAGDVLVFNYNPSIHNVVTVNAAGYNSCKTPRGARVYTSGGDRITLARGTNYFICNFSGHCESGMKIAVTAA</sequence>
<keyword evidence="2" id="KW-0186">Copper</keyword>
<dbReference type="SUPFAM" id="SSF49503">
    <property type="entry name" value="Cupredoxins"/>
    <property type="match status" value="1"/>
</dbReference>
<keyword evidence="3" id="KW-1015">Disulfide bond</keyword>
<evidence type="ECO:0000256" key="2">
    <source>
        <dbReference type="ARBA" id="ARBA00023008"/>
    </source>
</evidence>
<organism evidence="7 8">
    <name type="scientific">Carex littledalei</name>
    <dbReference type="NCBI Taxonomy" id="544730"/>
    <lineage>
        <taxon>Eukaryota</taxon>
        <taxon>Viridiplantae</taxon>
        <taxon>Streptophyta</taxon>
        <taxon>Embryophyta</taxon>
        <taxon>Tracheophyta</taxon>
        <taxon>Spermatophyta</taxon>
        <taxon>Magnoliopsida</taxon>
        <taxon>Liliopsida</taxon>
        <taxon>Poales</taxon>
        <taxon>Cyperaceae</taxon>
        <taxon>Cyperoideae</taxon>
        <taxon>Cariceae</taxon>
        <taxon>Carex</taxon>
        <taxon>Carex subgen. Euthyceras</taxon>
    </lineage>
</organism>
<feature type="signal peptide" evidence="5">
    <location>
        <begin position="1"/>
        <end position="31"/>
    </location>
</feature>
<feature type="chain" id="PRO_5032958264" description="Plantacyanin" evidence="5">
    <location>
        <begin position="32"/>
        <end position="127"/>
    </location>
</feature>
<dbReference type="GO" id="GO:0009055">
    <property type="term" value="F:electron transfer activity"/>
    <property type="evidence" value="ECO:0007669"/>
    <property type="project" value="InterPro"/>
</dbReference>
<evidence type="ECO:0000256" key="3">
    <source>
        <dbReference type="ARBA" id="ARBA00023157"/>
    </source>
</evidence>
<evidence type="ECO:0000313" key="7">
    <source>
        <dbReference type="EMBL" id="KAF3332450.1"/>
    </source>
</evidence>
<dbReference type="PROSITE" id="PS51485">
    <property type="entry name" value="PHYTOCYANIN"/>
    <property type="match status" value="1"/>
</dbReference>
<dbReference type="EMBL" id="SWLB01000011">
    <property type="protein sequence ID" value="KAF3332450.1"/>
    <property type="molecule type" value="Genomic_DNA"/>
</dbReference>
<dbReference type="PANTHER" id="PTHR33021">
    <property type="entry name" value="BLUE COPPER PROTEIN"/>
    <property type="match status" value="1"/>
</dbReference>
<evidence type="ECO:0000259" key="6">
    <source>
        <dbReference type="PROSITE" id="PS51485"/>
    </source>
</evidence>
<keyword evidence="8" id="KW-1185">Reference proteome</keyword>
<dbReference type="InterPro" id="IPR039391">
    <property type="entry name" value="Phytocyanin-like"/>
</dbReference>
<dbReference type="InterPro" id="IPR003245">
    <property type="entry name" value="Phytocyanin_dom"/>
</dbReference>
<evidence type="ECO:0000313" key="8">
    <source>
        <dbReference type="Proteomes" id="UP000623129"/>
    </source>
</evidence>
<dbReference type="Gene3D" id="2.60.40.420">
    <property type="entry name" value="Cupredoxins - blue copper proteins"/>
    <property type="match status" value="1"/>
</dbReference>
<dbReference type="CDD" id="cd11013">
    <property type="entry name" value="Plantacyanin"/>
    <property type="match status" value="1"/>
</dbReference>
<accession>A0A833QSF1</accession>
<evidence type="ECO:0000256" key="4">
    <source>
        <dbReference type="ARBA" id="ARBA00082491"/>
    </source>
</evidence>
<evidence type="ECO:0000256" key="1">
    <source>
        <dbReference type="ARBA" id="ARBA00022723"/>
    </source>
</evidence>
<keyword evidence="1" id="KW-0479">Metal-binding</keyword>
<dbReference type="GO" id="GO:0046872">
    <property type="term" value="F:metal ion binding"/>
    <property type="evidence" value="ECO:0007669"/>
    <property type="project" value="UniProtKB-KW"/>
</dbReference>
<dbReference type="Proteomes" id="UP000623129">
    <property type="component" value="Unassembled WGS sequence"/>
</dbReference>
<dbReference type="GO" id="GO:0005886">
    <property type="term" value="C:plasma membrane"/>
    <property type="evidence" value="ECO:0007669"/>
    <property type="project" value="TreeGrafter"/>
</dbReference>
<keyword evidence="5" id="KW-0732">Signal</keyword>
<dbReference type="PANTHER" id="PTHR33021:SF9">
    <property type="entry name" value="PUTATIVE, EXPRESSED-RELATED"/>
    <property type="match status" value="1"/>
</dbReference>
<gene>
    <name evidence="7" type="ORF">FCM35_KLT02027</name>
</gene>
<name>A0A833QSF1_9POAL</name>
<comment type="caution">
    <text evidence="7">The sequence shown here is derived from an EMBL/GenBank/DDBJ whole genome shotgun (WGS) entry which is preliminary data.</text>
</comment>
<protein>
    <recommendedName>
        <fullName evidence="4">Plantacyanin</fullName>
    </recommendedName>
</protein>
<dbReference type="InterPro" id="IPR008972">
    <property type="entry name" value="Cupredoxin"/>
</dbReference>